<proteinExistence type="predicted"/>
<sequence>MYYAKTYQLGSSSLTTWFNEFSKQEFNNFNQLKSVYKNASIIANNRVVFNIKGNDFRLVVSINFLQQACYVIWFGTHQEYDKIDVETVPFDVNILNKKI</sequence>
<dbReference type="EMBL" id="BMDJ01000001">
    <property type="protein sequence ID" value="GGI23183.1"/>
    <property type="molecule type" value="Genomic_DNA"/>
</dbReference>
<dbReference type="InterPro" id="IPR018669">
    <property type="entry name" value="Toxin_HigB"/>
</dbReference>
<dbReference type="Pfam" id="PF09907">
    <property type="entry name" value="HigB_toxin"/>
    <property type="match status" value="1"/>
</dbReference>
<organism evidence="1 2">
    <name type="scientific">Pedobacter mendelii</name>
    <dbReference type="NCBI Taxonomy" id="1908240"/>
    <lineage>
        <taxon>Bacteria</taxon>
        <taxon>Pseudomonadati</taxon>
        <taxon>Bacteroidota</taxon>
        <taxon>Sphingobacteriia</taxon>
        <taxon>Sphingobacteriales</taxon>
        <taxon>Sphingobacteriaceae</taxon>
        <taxon>Pedobacter</taxon>
    </lineage>
</organism>
<reference evidence="2" key="1">
    <citation type="journal article" date="2019" name="Int. J. Syst. Evol. Microbiol.">
        <title>The Global Catalogue of Microorganisms (GCM) 10K type strain sequencing project: providing services to taxonomists for standard genome sequencing and annotation.</title>
        <authorList>
            <consortium name="The Broad Institute Genomics Platform"/>
            <consortium name="The Broad Institute Genome Sequencing Center for Infectious Disease"/>
            <person name="Wu L."/>
            <person name="Ma J."/>
        </authorList>
    </citation>
    <scope>NUCLEOTIDE SEQUENCE [LARGE SCALE GENOMIC DNA]</scope>
    <source>
        <strain evidence="2">CCM 8939</strain>
    </source>
</reference>
<evidence type="ECO:0000313" key="1">
    <source>
        <dbReference type="EMBL" id="GGI23183.1"/>
    </source>
</evidence>
<accession>A0ABQ2BF88</accession>
<dbReference type="Proteomes" id="UP000645390">
    <property type="component" value="Unassembled WGS sequence"/>
</dbReference>
<comment type="caution">
    <text evidence="1">The sequence shown here is derived from an EMBL/GenBank/DDBJ whole genome shotgun (WGS) entry which is preliminary data.</text>
</comment>
<protein>
    <submittedName>
        <fullName evidence="1">Toxin RelE</fullName>
    </submittedName>
</protein>
<gene>
    <name evidence="1" type="ORF">GCM10008119_06390</name>
</gene>
<evidence type="ECO:0000313" key="2">
    <source>
        <dbReference type="Proteomes" id="UP000645390"/>
    </source>
</evidence>
<keyword evidence="2" id="KW-1185">Reference proteome</keyword>
<name>A0ABQ2BF88_9SPHI</name>